<dbReference type="Proteomes" id="UP000264882">
    <property type="component" value="Chromosome"/>
</dbReference>
<dbReference type="GO" id="GO:0006508">
    <property type="term" value="P:proteolysis"/>
    <property type="evidence" value="ECO:0007669"/>
    <property type="project" value="InterPro"/>
</dbReference>
<dbReference type="OrthoDB" id="9762302at2"/>
<reference evidence="5 7" key="2">
    <citation type="submission" date="2019-03" db="EMBL/GenBank/DDBJ databases">
        <title>Genomic Encyclopedia of Archaeal and Bacterial Type Strains, Phase II (KMG-II): from individual species to whole genera.</title>
        <authorList>
            <person name="Goeker M."/>
        </authorList>
    </citation>
    <scope>NUCLEOTIDE SEQUENCE [LARGE SCALE GENOMIC DNA]</scope>
    <source>
        <strain evidence="5 7">ATCC 25591</strain>
    </source>
</reference>
<sequence>MKKQKIIAIVSPLAIASILAPIATISVQCGSKALPKDLEVYKQFQSFINTTHGRKTGNLNNFKKESLEAEFNADGSLKAHKGIKLPAGKELTSEVLQPYYPLEDANVDKKVNIYGSYRAFQYLRKTIADMGYKDHTGNIIKYPKQNKVEATAITAETGTRIANLEDGEKTITVYSDDQPIVKEMKEHIKKDGFISQGFLYQLGGTKGQVINTNNIGTNIVVTINPSEKVTKTKDGKTLEVKDFYIVSHFDSTNNVGPKGVSWGATDNGSGVSVNLSLLKYFSDPKNRDNLGVRLHLVFVDAEEIGVMGSQAFVEQFLISNIQGNKETNELLASSLGMINMDTVSGGDKMYVHSPNTKQDPNLGSASGNLSTTIRDQLHSLSKLRSQKLNDSAQELEIHPQFSPTQYGAGETGDWSDHFPFYNKAKLPVAYIESTNFAIFSKTGSYDGYAQTTNPKAWVLKNGKNMQLVKRTLNGGLLEVYDWPEGITRKDIAIAGDIWHSDLDTNKWVDENLGARFYRQLDTVLETLKTFLVSMWEIGDDGNGTPIINYTI</sequence>
<evidence type="ECO:0000313" key="3">
    <source>
        <dbReference type="EMBL" id="ASI53996.1"/>
    </source>
</evidence>
<dbReference type="EMBL" id="SOCH01000003">
    <property type="protein sequence ID" value="TDU97863.1"/>
    <property type="molecule type" value="Genomic_DNA"/>
</dbReference>
<dbReference type="EMBL" id="CP008748">
    <property type="protein sequence ID" value="ASI53996.1"/>
    <property type="molecule type" value="Genomic_DNA"/>
</dbReference>
<dbReference type="Proteomes" id="UP000294882">
    <property type="component" value="Unassembled WGS sequence"/>
</dbReference>
<evidence type="ECO:0000259" key="2">
    <source>
        <dbReference type="Pfam" id="PF04389"/>
    </source>
</evidence>
<accession>A0A063YF34</accession>
<protein>
    <submittedName>
        <fullName evidence="4">M28 family peptidase</fullName>
    </submittedName>
    <submittedName>
        <fullName evidence="5">Peptidase M28-like protein</fullName>
    </submittedName>
</protein>
<dbReference type="RefSeq" id="WP_036443167.1">
    <property type="nucleotide sequence ID" value="NZ_CP008748.1"/>
</dbReference>
<reference evidence="4" key="3">
    <citation type="submission" date="2023-04" db="EMBL/GenBank/DDBJ databases">
        <title>Genomes of recent Mycoplasma hyosynoviae isolates 2023.</title>
        <authorList>
            <person name="Spergser J."/>
        </authorList>
    </citation>
    <scope>NUCLEOTIDE SEQUENCE</scope>
    <source>
        <strain evidence="4">SN1J23N</strain>
    </source>
</reference>
<dbReference type="InterPro" id="IPR045175">
    <property type="entry name" value="M28_fam"/>
</dbReference>
<dbReference type="Proteomes" id="UP001233782">
    <property type="component" value="Unassembled WGS sequence"/>
</dbReference>
<dbReference type="KEGG" id="mhyv:MHSN_02240"/>
<name>A0A063YF34_9BACT</name>
<dbReference type="GO" id="GO:0008235">
    <property type="term" value="F:metalloexopeptidase activity"/>
    <property type="evidence" value="ECO:0007669"/>
    <property type="project" value="InterPro"/>
</dbReference>
<dbReference type="STRING" id="29559.NPL3_01175"/>
<dbReference type="PANTHER" id="PTHR12147">
    <property type="entry name" value="METALLOPEPTIDASE M28 FAMILY MEMBER"/>
    <property type="match status" value="1"/>
</dbReference>
<dbReference type="AlphaFoldDB" id="A0A063YF34"/>
<reference evidence="3 6" key="1">
    <citation type="submission" date="2014-06" db="EMBL/GenBank/DDBJ databases">
        <title>The Whole Genome Sequence of Mycoplasma hyosynoviae strain ATCC 27095.</title>
        <authorList>
            <person name="Calcutt M.J."/>
            <person name="Foecking M.F."/>
        </authorList>
    </citation>
    <scope>NUCLEOTIDE SEQUENCE [LARGE SCALE GENOMIC DNA]</scope>
    <source>
        <strain evidence="3 6">M60</strain>
    </source>
</reference>
<feature type="signal peptide" evidence="1">
    <location>
        <begin position="1"/>
        <end position="23"/>
    </location>
</feature>
<evidence type="ECO:0000256" key="1">
    <source>
        <dbReference type="SAM" id="SignalP"/>
    </source>
</evidence>
<dbReference type="SUPFAM" id="SSF53187">
    <property type="entry name" value="Zn-dependent exopeptidases"/>
    <property type="match status" value="1"/>
</dbReference>
<dbReference type="PANTHER" id="PTHR12147:SF26">
    <property type="entry name" value="PEPTIDASE M28 DOMAIN-CONTAINING PROTEIN"/>
    <property type="match status" value="1"/>
</dbReference>
<dbReference type="EMBL" id="JASBCP010000002">
    <property type="protein sequence ID" value="MDI3047926.1"/>
    <property type="molecule type" value="Genomic_DNA"/>
</dbReference>
<gene>
    <name evidence="5" type="ORF">JN03_0391</name>
    <name evidence="3" type="ORF">MHSN_02240</name>
    <name evidence="4" type="ORF">QJ129_01430</name>
</gene>
<evidence type="ECO:0000313" key="6">
    <source>
        <dbReference type="Proteomes" id="UP000264882"/>
    </source>
</evidence>
<organism evidence="5 7">
    <name type="scientific">Metamycoplasma hyosynoviae</name>
    <dbReference type="NCBI Taxonomy" id="29559"/>
    <lineage>
        <taxon>Bacteria</taxon>
        <taxon>Bacillati</taxon>
        <taxon>Mycoplasmatota</taxon>
        <taxon>Mycoplasmoidales</taxon>
        <taxon>Metamycoplasmataceae</taxon>
        <taxon>Metamycoplasma</taxon>
    </lineage>
</organism>
<dbReference type="Pfam" id="PF04389">
    <property type="entry name" value="Peptidase_M28"/>
    <property type="match status" value="1"/>
</dbReference>
<dbReference type="InterPro" id="IPR007484">
    <property type="entry name" value="Peptidase_M28"/>
</dbReference>
<dbReference type="Gene3D" id="3.40.630.10">
    <property type="entry name" value="Zn peptidases"/>
    <property type="match status" value="1"/>
</dbReference>
<keyword evidence="6" id="KW-1185">Reference proteome</keyword>
<evidence type="ECO:0000313" key="5">
    <source>
        <dbReference type="EMBL" id="TDU97863.1"/>
    </source>
</evidence>
<evidence type="ECO:0000313" key="4">
    <source>
        <dbReference type="EMBL" id="MDI3047926.1"/>
    </source>
</evidence>
<proteinExistence type="predicted"/>
<keyword evidence="1" id="KW-0732">Signal</keyword>
<feature type="chain" id="PRO_5011025651" evidence="1">
    <location>
        <begin position="24"/>
        <end position="551"/>
    </location>
</feature>
<feature type="domain" description="Peptidase M28" evidence="2">
    <location>
        <begin position="242"/>
        <end position="436"/>
    </location>
</feature>
<evidence type="ECO:0000313" key="7">
    <source>
        <dbReference type="Proteomes" id="UP000294882"/>
    </source>
</evidence>